<feature type="transmembrane region" description="Helical" evidence="4">
    <location>
        <begin position="74"/>
        <end position="93"/>
    </location>
</feature>
<feature type="transmembrane region" description="Helical" evidence="4">
    <location>
        <begin position="105"/>
        <end position="125"/>
    </location>
</feature>
<evidence type="ECO:0000313" key="7">
    <source>
        <dbReference type="Proteomes" id="UP000436088"/>
    </source>
</evidence>
<feature type="transmembrane region" description="Helical" evidence="4">
    <location>
        <begin position="222"/>
        <end position="243"/>
    </location>
</feature>
<feature type="region of interest" description="Disordered" evidence="3">
    <location>
        <begin position="505"/>
        <end position="538"/>
    </location>
</feature>
<protein>
    <submittedName>
        <fullName evidence="6">Potassium transporter 23</fullName>
    </submittedName>
</protein>
<dbReference type="Proteomes" id="UP000436088">
    <property type="component" value="Unassembled WGS sequence"/>
</dbReference>
<dbReference type="Pfam" id="PF02705">
    <property type="entry name" value="K_trans"/>
    <property type="match status" value="1"/>
</dbReference>
<dbReference type="PANTHER" id="PTHR30540">
    <property type="entry name" value="OSMOTIC STRESS POTASSIUM TRANSPORTER"/>
    <property type="match status" value="1"/>
</dbReference>
<dbReference type="GO" id="GO:0015079">
    <property type="term" value="F:potassium ion transmembrane transporter activity"/>
    <property type="evidence" value="ECO:0007669"/>
    <property type="project" value="InterPro"/>
</dbReference>
<feature type="transmembrane region" description="Helical" evidence="4">
    <location>
        <begin position="249"/>
        <end position="267"/>
    </location>
</feature>
<dbReference type="AlphaFoldDB" id="A0A6A2ZLF5"/>
<feature type="transmembrane region" description="Helical" evidence="4">
    <location>
        <begin position="28"/>
        <end position="50"/>
    </location>
</feature>
<sequence>MISGDSNPHFSNQSPIPGLNRKTVATGFMFAPALALWFFSLGSIGIYNLVKYDIAVIRAFNPAYFFFFKNNKDAWSALGGCVLCITGAEAMFADLGHFSVQSIQIAFAFVVFPCLLFAYMAQAAYLMKYRDSSGRIFYDSVPDSLFWPILVVATIAAMIASQAMISATFSCVKQAMALVVVSIFRSTTVIANAYGIAEVGVMLVTMTLVTLVMLLIWQTNLFIALCFPLVFGSIELIYLSAVLSKVLEGGWLPLVFATFFLSVMYIWNYGSVLKYQSEVREKISMDFMHELGSTLGTEERFLFRRVCPKDYHMFRCIARYGYKDIRKEDHHVFEQLLSQSLENFLRKEAEDVALETGLQEMDIDSVSVSSRDYGTRGIVDNEDLRIPLMQDTRSEAANKEEASLALPSSVMSSDIDPCLEYELSAVREAIDSGFTNFLAHGVVRAKKKSFLLKNLAINCLYAFLRRNCRAGAANIRVRHMNILQVDPQITRNRSRSSLIARKPFGRLPPTLATTSRESSPPSPVEAPSRTGHSQSSTRLQSSPFVVEWCLKSPLFQGCPLDDGGLLNRLDFGRTRPTSSTSVATFKRHSTTNGDDWRRVDDWAMTGLGLRLHWARQVGLRSSVAAEFGGSGGVHHHRTKKGGSMTGLKAMGKNVLILGIPLLLLLLLGGDTSAPTTSSPASKLPNAIDFDPLLDLS</sequence>
<evidence type="ECO:0000256" key="2">
    <source>
        <dbReference type="ARBA" id="ARBA00008440"/>
    </source>
</evidence>
<feature type="transmembrane region" description="Helical" evidence="4">
    <location>
        <begin position="145"/>
        <end position="163"/>
    </location>
</feature>
<feature type="transmembrane region" description="Helical" evidence="4">
    <location>
        <begin position="649"/>
        <end position="669"/>
    </location>
</feature>
<dbReference type="EMBL" id="VEPZ02001142">
    <property type="protein sequence ID" value="KAE8691982.1"/>
    <property type="molecule type" value="Genomic_DNA"/>
</dbReference>
<keyword evidence="4" id="KW-0812">Transmembrane</keyword>
<gene>
    <name evidence="6" type="ORF">F3Y22_tig00110864pilonHSYRG00308</name>
</gene>
<reference evidence="6" key="1">
    <citation type="submission" date="2019-09" db="EMBL/GenBank/DDBJ databases">
        <title>Draft genome information of white flower Hibiscus syriacus.</title>
        <authorList>
            <person name="Kim Y.-M."/>
        </authorList>
    </citation>
    <scope>NUCLEOTIDE SEQUENCE [LARGE SCALE GENOMIC DNA]</scope>
    <source>
        <strain evidence="6">YM2019G1</strain>
    </source>
</reference>
<evidence type="ECO:0000256" key="3">
    <source>
        <dbReference type="SAM" id="MobiDB-lite"/>
    </source>
</evidence>
<organism evidence="6 7">
    <name type="scientific">Hibiscus syriacus</name>
    <name type="common">Rose of Sharon</name>
    <dbReference type="NCBI Taxonomy" id="106335"/>
    <lineage>
        <taxon>Eukaryota</taxon>
        <taxon>Viridiplantae</taxon>
        <taxon>Streptophyta</taxon>
        <taxon>Embryophyta</taxon>
        <taxon>Tracheophyta</taxon>
        <taxon>Spermatophyta</taxon>
        <taxon>Magnoliopsida</taxon>
        <taxon>eudicotyledons</taxon>
        <taxon>Gunneridae</taxon>
        <taxon>Pentapetalae</taxon>
        <taxon>rosids</taxon>
        <taxon>malvids</taxon>
        <taxon>Malvales</taxon>
        <taxon>Malvaceae</taxon>
        <taxon>Malvoideae</taxon>
        <taxon>Hibiscus</taxon>
    </lineage>
</organism>
<comment type="subcellular location">
    <subcellularLocation>
        <location evidence="1">Cell membrane</location>
        <topology evidence="1">Multi-pass membrane protein</topology>
    </subcellularLocation>
</comment>
<keyword evidence="4" id="KW-0472">Membrane</keyword>
<feature type="domain" description="K+ potassium transporter integral membrane" evidence="5">
    <location>
        <begin position="23"/>
        <end position="179"/>
    </location>
</feature>
<comment type="caution">
    <text evidence="6">The sequence shown here is derived from an EMBL/GenBank/DDBJ whole genome shotgun (WGS) entry which is preliminary data.</text>
</comment>
<dbReference type="InterPro" id="IPR053951">
    <property type="entry name" value="K_trans_N"/>
</dbReference>
<dbReference type="PANTHER" id="PTHR30540:SF4">
    <property type="entry name" value="POTASSIUM TRANSPORTER 12-RELATED"/>
    <property type="match status" value="1"/>
</dbReference>
<evidence type="ECO:0000313" key="6">
    <source>
        <dbReference type="EMBL" id="KAE8691982.1"/>
    </source>
</evidence>
<comment type="similarity">
    <text evidence="2">Belongs to the HAK/KUP transporter (TC 2.A.72.3) family.</text>
</comment>
<evidence type="ECO:0000259" key="5">
    <source>
        <dbReference type="Pfam" id="PF02705"/>
    </source>
</evidence>
<keyword evidence="4" id="KW-1133">Transmembrane helix</keyword>
<accession>A0A6A2ZLF5</accession>
<feature type="transmembrane region" description="Helical" evidence="4">
    <location>
        <begin position="200"/>
        <end position="217"/>
    </location>
</feature>
<proteinExistence type="inferred from homology"/>
<dbReference type="InterPro" id="IPR003855">
    <property type="entry name" value="K+_transporter"/>
</dbReference>
<dbReference type="GO" id="GO:0005886">
    <property type="term" value="C:plasma membrane"/>
    <property type="evidence" value="ECO:0007669"/>
    <property type="project" value="UniProtKB-SubCell"/>
</dbReference>
<name>A0A6A2ZLF5_HIBSY</name>
<feature type="compositionally biased region" description="Low complexity" evidence="3">
    <location>
        <begin position="512"/>
        <end position="529"/>
    </location>
</feature>
<keyword evidence="7" id="KW-1185">Reference proteome</keyword>
<evidence type="ECO:0000256" key="4">
    <source>
        <dbReference type="SAM" id="Phobius"/>
    </source>
</evidence>
<evidence type="ECO:0000256" key="1">
    <source>
        <dbReference type="ARBA" id="ARBA00004651"/>
    </source>
</evidence>